<evidence type="ECO:0000259" key="2">
    <source>
        <dbReference type="PROSITE" id="PS50943"/>
    </source>
</evidence>
<feature type="domain" description="HTH cro/C1-type" evidence="2">
    <location>
        <begin position="42"/>
        <end position="98"/>
    </location>
</feature>
<dbReference type="InterPro" id="IPR010982">
    <property type="entry name" value="Lambda_DNA-bd_dom_sf"/>
</dbReference>
<evidence type="ECO:0000256" key="1">
    <source>
        <dbReference type="SAM" id="MobiDB-lite"/>
    </source>
</evidence>
<dbReference type="NCBIfam" id="TIGR02612">
    <property type="entry name" value="mob_myst_A"/>
    <property type="match status" value="1"/>
</dbReference>
<accession>A0A080LXM7</accession>
<dbReference type="AlphaFoldDB" id="A0A080LXM7"/>
<dbReference type="GO" id="GO:0003677">
    <property type="term" value="F:DNA binding"/>
    <property type="evidence" value="ECO:0007669"/>
    <property type="project" value="InterPro"/>
</dbReference>
<organism evidence="3 4">
    <name type="scientific">Candidatus Accumulibacter phosphatis</name>
    <dbReference type="NCBI Taxonomy" id="327160"/>
    <lineage>
        <taxon>Bacteria</taxon>
        <taxon>Pseudomonadati</taxon>
        <taxon>Pseudomonadota</taxon>
        <taxon>Betaproteobacteria</taxon>
        <taxon>Candidatus Accumulibacter</taxon>
    </lineage>
</organism>
<dbReference type="PROSITE" id="PS50943">
    <property type="entry name" value="HTH_CROC1"/>
    <property type="match status" value="1"/>
</dbReference>
<comment type="caution">
    <text evidence="3">The sequence shown here is derived from an EMBL/GenBank/DDBJ whole genome shotgun (WGS) entry which is preliminary data.</text>
</comment>
<evidence type="ECO:0000313" key="3">
    <source>
        <dbReference type="EMBL" id="KFB73523.1"/>
    </source>
</evidence>
<dbReference type="EMBL" id="JDVG02000207">
    <property type="protein sequence ID" value="KFB73523.1"/>
    <property type="molecule type" value="Genomic_DNA"/>
</dbReference>
<sequence length="165" mass="18227">MGPNVTANFSANFSELQLRQLDAALDRWRSADLPARPPSGWLKAIRQALGMTATHLARRLGVTTSTLTRLELSEADDTISLATLRRAAEALGCELHYALVPRQPLATTLEERASRLAQQQMAAISHSMALEAQSTSREHLEEQTRALAESLLKGSRRALWKERGQ</sequence>
<dbReference type="Pfam" id="PF01381">
    <property type="entry name" value="HTH_3"/>
    <property type="match status" value="1"/>
</dbReference>
<dbReference type="Proteomes" id="UP000020077">
    <property type="component" value="Unassembled WGS sequence"/>
</dbReference>
<dbReference type="Gene3D" id="1.10.260.40">
    <property type="entry name" value="lambda repressor-like DNA-binding domains"/>
    <property type="match status" value="1"/>
</dbReference>
<name>A0A080LXM7_9PROT</name>
<gene>
    <name evidence="3" type="ORF">AW09_001213</name>
</gene>
<dbReference type="InterPro" id="IPR001387">
    <property type="entry name" value="Cro/C1-type_HTH"/>
</dbReference>
<dbReference type="CDD" id="cd00093">
    <property type="entry name" value="HTH_XRE"/>
    <property type="match status" value="1"/>
</dbReference>
<reference evidence="3 4" key="1">
    <citation type="submission" date="2014-02" db="EMBL/GenBank/DDBJ databases">
        <title>Expanding our view of genomic diversity in Candidatus Accumulibacter clades.</title>
        <authorList>
            <person name="Skennerton C.T."/>
            <person name="Barr J.J."/>
            <person name="Slater F.R."/>
            <person name="Bond P.L."/>
            <person name="Tyson G.W."/>
        </authorList>
    </citation>
    <scope>NUCLEOTIDE SEQUENCE [LARGE SCALE GENOMIC DNA]</scope>
    <source>
        <strain evidence="4">BA-91</strain>
    </source>
</reference>
<protein>
    <submittedName>
        <fullName evidence="3">Mobile mystery protein A</fullName>
    </submittedName>
</protein>
<dbReference type="InterPro" id="IPR013435">
    <property type="entry name" value="Mobile_mystery_prot_A"/>
</dbReference>
<feature type="region of interest" description="Disordered" evidence="1">
    <location>
        <begin position="127"/>
        <end position="146"/>
    </location>
</feature>
<evidence type="ECO:0000313" key="4">
    <source>
        <dbReference type="Proteomes" id="UP000020077"/>
    </source>
</evidence>
<dbReference type="SMART" id="SM00530">
    <property type="entry name" value="HTH_XRE"/>
    <property type="match status" value="1"/>
</dbReference>
<proteinExistence type="predicted"/>
<dbReference type="SUPFAM" id="SSF47413">
    <property type="entry name" value="lambda repressor-like DNA-binding domains"/>
    <property type="match status" value="1"/>
</dbReference>